<keyword evidence="2" id="KW-1185">Reference proteome</keyword>
<sequence>MDSELKALLGSWIQAIGTLLPALGNTPSLKISKSVQTYLSLIGNTMQATGNALIAESASDISLSTVGNKIQAIGNSIVVLSIFVHSKGTQKNLNIKGDLLQSLGSIVSIPDYLQIESKSLNDILNLYANILQATGNALQALAVKLGPNEQGQLTNLIGSWLQTIGAFMQAIYQNNS</sequence>
<protein>
    <submittedName>
        <fullName evidence="1">Uncharacterized protein</fullName>
    </submittedName>
</protein>
<dbReference type="OrthoDB" id="2927316at2"/>
<dbReference type="HOGENOM" id="CLU_107461_0_0_9"/>
<dbReference type="InterPro" id="IPR054224">
    <property type="entry name" value="DUF6944"/>
</dbReference>
<evidence type="ECO:0000313" key="1">
    <source>
        <dbReference type="EMBL" id="BAM48440.1"/>
    </source>
</evidence>
<dbReference type="Proteomes" id="UP000006294">
    <property type="component" value="Chromosome"/>
</dbReference>
<gene>
    <name evidence="1" type="ordered locus">AXY_23080</name>
</gene>
<accession>K0J0N3</accession>
<dbReference type="KEGG" id="axl:AXY_23080"/>
<evidence type="ECO:0000313" key="2">
    <source>
        <dbReference type="Proteomes" id="UP000006294"/>
    </source>
</evidence>
<organism evidence="1 2">
    <name type="scientific">Amphibacillus xylanus (strain ATCC 51415 / DSM 6626 / JCM 7361 / LMG 17667 / NBRC 15112 / Ep01)</name>
    <dbReference type="NCBI Taxonomy" id="698758"/>
    <lineage>
        <taxon>Bacteria</taxon>
        <taxon>Bacillati</taxon>
        <taxon>Bacillota</taxon>
        <taxon>Bacilli</taxon>
        <taxon>Bacillales</taxon>
        <taxon>Bacillaceae</taxon>
        <taxon>Amphibacillus</taxon>
    </lineage>
</organism>
<dbReference type="eggNOG" id="ENOG5033893">
    <property type="taxonomic scope" value="Bacteria"/>
</dbReference>
<proteinExistence type="predicted"/>
<name>K0J0N3_AMPXN</name>
<dbReference type="AlphaFoldDB" id="K0J0N3"/>
<dbReference type="RefSeq" id="WP_015011019.1">
    <property type="nucleotide sequence ID" value="NC_018704.1"/>
</dbReference>
<dbReference type="EMBL" id="AP012050">
    <property type="protein sequence ID" value="BAM48440.1"/>
    <property type="molecule type" value="Genomic_DNA"/>
</dbReference>
<dbReference type="Pfam" id="PF22116">
    <property type="entry name" value="DUF6944"/>
    <property type="match status" value="1"/>
</dbReference>
<reference evidence="1 2" key="1">
    <citation type="submission" date="2011-01" db="EMBL/GenBank/DDBJ databases">
        <title>Whole genome sequence of Amphibacillus xylinus NBRC 15112.</title>
        <authorList>
            <person name="Nakazawa H."/>
            <person name="Katano Y."/>
            <person name="Nakamura S."/>
            <person name="Sasagawa M."/>
            <person name="Fukada J."/>
            <person name="Arai T."/>
            <person name="Sasakura N."/>
            <person name="Mochizuki D."/>
            <person name="Hosoyama A."/>
            <person name="Harada K."/>
            <person name="Horikawa H."/>
            <person name="Kato Y."/>
            <person name="Harada T."/>
            <person name="Sasaki K."/>
            <person name="Sekiguchi M."/>
            <person name="Hodoyama M."/>
            <person name="Nishiko R."/>
            <person name="Narita H."/>
            <person name="Hanamaki A."/>
            <person name="Hata C."/>
            <person name="Konno Y."/>
            <person name="Niimura Y."/>
            <person name="Yamazaki S."/>
            <person name="Fujita N."/>
        </authorList>
    </citation>
    <scope>NUCLEOTIDE SEQUENCE [LARGE SCALE GENOMIC DNA]</scope>
    <source>
        <strain evidence="2">ATCC 51415 / DSM 6626 / JCM 7361 / LMG 17667 / NBRC 15112 / Ep01</strain>
    </source>
</reference>